<evidence type="ECO:0000313" key="3">
    <source>
        <dbReference type="Proteomes" id="UP001202328"/>
    </source>
</evidence>
<feature type="compositionally biased region" description="Polar residues" evidence="1">
    <location>
        <begin position="250"/>
        <end position="260"/>
    </location>
</feature>
<dbReference type="PANTHER" id="PTHR36380">
    <property type="entry name" value="BNAA03G58330D PROTEIN"/>
    <property type="match status" value="1"/>
</dbReference>
<feature type="compositionally biased region" description="Polar residues" evidence="1">
    <location>
        <begin position="233"/>
        <end position="243"/>
    </location>
</feature>
<dbReference type="AlphaFoldDB" id="A0AAD4TAT8"/>
<feature type="region of interest" description="Disordered" evidence="1">
    <location>
        <begin position="778"/>
        <end position="834"/>
    </location>
</feature>
<feature type="compositionally biased region" description="Basic and acidic residues" evidence="1">
    <location>
        <begin position="137"/>
        <end position="150"/>
    </location>
</feature>
<keyword evidence="3" id="KW-1185">Reference proteome</keyword>
<dbReference type="InterPro" id="IPR038777">
    <property type="entry name" value="At4g18490-like"/>
</dbReference>
<feature type="compositionally biased region" description="Basic and acidic residues" evidence="1">
    <location>
        <begin position="809"/>
        <end position="829"/>
    </location>
</feature>
<sequence length="937" mass="101908">MVESPKEAASNCKTKSSLLDEEIGKDFFNSWKSVSVAEDDAMDFNSPSLSKGSKGKKRNFNFDKLDMDFALDGDFGNIPSSFKISMPDLDFSSPPRRPGKPKETTGKELESGKFENKQDRFNFSFDFNALDSFDLDSSPKIEEKKSDKTAESASDCGLDPVREHEKNQSSRGNMAAGGSENHDSLSDKNPSASRDVGKLKGLESFDLDSSWNEGENKSDRNAETIKEKKSGSLHEQTQYSRSNLGGGGINANQKNQSSRGNMAAGGSKNDDSLGDGKPSTSTDVGKLKVVESFDLDSSWMEGENKSDASAETGKEKKSEFLHEQTQYSRSNLGGGSDAFKGTESDKFLTPKRVTTSMAEHSRGGSVKDDSRINCSPSRSANMQNINVPHGATSVEKEGNICTKVTNQLGQQMKRTVPTKQSYQRSTQDLCISSVSGSDSIQEAVPELAAEHSSDAQVKSTNGGEQDIGVKMVAGLASNLADTSNLECSSPLDVTKQQKTNISVARKLDTQNTGSTGDSDTIASEQGDIVEDAAVATVSQDTLLSKHHMKEDRSVSKHLLPPPHSDPKVHKPSQVKEKGVGHMHLKPLSKLDGTGDQANTAVAPGKSCSPNSKSTETPSSSPVHERRLHIGNENTKVVNQRARASCSSDIRRKALPIAPESVKNDIQHNISGSQDHPSSLLQQKSKSSSLKCVNPRLPVSSIAPIRSNKSITSTKNDKSPSNVLKKTPDNPCLKVSRPMTSKNDPPHSNVPREIKSLSPRVGNPRVSINATSEIVHSLGPQKYGLSSPSLKRKNIEGSDADPATSYPFKRFAESSNEIRKPTEASERFEKSSTLQSSSYQSTSTVEFTLDSRLSAFGVPLTMENDGIAEKAEAYTKELEDICNMLKKKHEEAKEILVRAIVNNNNLLMLNHPVYEEKISFELLFFFMNTNLDLPTRII</sequence>
<accession>A0AAD4TAT8</accession>
<feature type="region of interest" description="Disordered" evidence="1">
    <location>
        <begin position="542"/>
        <end position="628"/>
    </location>
</feature>
<dbReference type="Proteomes" id="UP001202328">
    <property type="component" value="Unassembled WGS sequence"/>
</dbReference>
<feature type="region of interest" description="Disordered" evidence="1">
    <location>
        <begin position="666"/>
        <end position="689"/>
    </location>
</feature>
<comment type="caution">
    <text evidence="2">The sequence shown here is derived from an EMBL/GenBank/DDBJ whole genome shotgun (WGS) entry which is preliminary data.</text>
</comment>
<feature type="compositionally biased region" description="Basic and acidic residues" evidence="1">
    <location>
        <begin position="100"/>
        <end position="116"/>
    </location>
</feature>
<evidence type="ECO:0000256" key="1">
    <source>
        <dbReference type="SAM" id="MobiDB-lite"/>
    </source>
</evidence>
<feature type="region of interest" description="Disordered" evidence="1">
    <location>
        <begin position="131"/>
        <end position="346"/>
    </location>
</feature>
<feature type="compositionally biased region" description="Basic and acidic residues" evidence="1">
    <location>
        <begin position="564"/>
        <end position="579"/>
    </location>
</feature>
<organism evidence="2 3">
    <name type="scientific">Papaver atlanticum</name>
    <dbReference type="NCBI Taxonomy" id="357466"/>
    <lineage>
        <taxon>Eukaryota</taxon>
        <taxon>Viridiplantae</taxon>
        <taxon>Streptophyta</taxon>
        <taxon>Embryophyta</taxon>
        <taxon>Tracheophyta</taxon>
        <taxon>Spermatophyta</taxon>
        <taxon>Magnoliopsida</taxon>
        <taxon>Ranunculales</taxon>
        <taxon>Papaveraceae</taxon>
        <taxon>Papaveroideae</taxon>
        <taxon>Papaver</taxon>
    </lineage>
</organism>
<feature type="region of interest" description="Disordered" evidence="1">
    <location>
        <begin position="86"/>
        <end position="116"/>
    </location>
</feature>
<proteinExistence type="predicted"/>
<feature type="compositionally biased region" description="Basic and acidic residues" evidence="1">
    <location>
        <begin position="302"/>
        <end position="322"/>
    </location>
</feature>
<feature type="compositionally biased region" description="Basic and acidic residues" evidence="1">
    <location>
        <begin position="214"/>
        <end position="232"/>
    </location>
</feature>
<dbReference type="EMBL" id="JAJJMB010003724">
    <property type="protein sequence ID" value="KAI3945907.1"/>
    <property type="molecule type" value="Genomic_DNA"/>
</dbReference>
<feature type="compositionally biased region" description="Low complexity" evidence="1">
    <location>
        <begin position="677"/>
        <end position="689"/>
    </location>
</feature>
<dbReference type="PANTHER" id="PTHR36380:SF1">
    <property type="entry name" value="OS01G0755100 PROTEIN"/>
    <property type="match status" value="1"/>
</dbReference>
<gene>
    <name evidence="2" type="ORF">MKW98_007256</name>
</gene>
<protein>
    <submittedName>
        <fullName evidence="2">Uncharacterized protein</fullName>
    </submittedName>
</protein>
<feature type="compositionally biased region" description="Polar residues" evidence="1">
    <location>
        <begin position="607"/>
        <end position="621"/>
    </location>
</feature>
<feature type="region of interest" description="Disordered" evidence="1">
    <location>
        <begin position="705"/>
        <end position="764"/>
    </location>
</feature>
<reference evidence="2" key="1">
    <citation type="submission" date="2022-04" db="EMBL/GenBank/DDBJ databases">
        <title>A functionally conserved STORR gene fusion in Papaver species that diverged 16.8 million years ago.</title>
        <authorList>
            <person name="Catania T."/>
        </authorList>
    </citation>
    <scope>NUCLEOTIDE SEQUENCE</scope>
    <source>
        <strain evidence="2">S-188037</strain>
    </source>
</reference>
<feature type="compositionally biased region" description="Polar residues" evidence="1">
    <location>
        <begin position="666"/>
        <end position="676"/>
    </location>
</feature>
<name>A0AAD4TAT8_9MAGN</name>
<feature type="compositionally biased region" description="Polar residues" evidence="1">
    <location>
        <begin position="706"/>
        <end position="723"/>
    </location>
</feature>
<evidence type="ECO:0000313" key="2">
    <source>
        <dbReference type="EMBL" id="KAI3945907.1"/>
    </source>
</evidence>